<dbReference type="Gene3D" id="1.10.3210.10">
    <property type="entry name" value="Hypothetical protein af1432"/>
    <property type="match status" value="1"/>
</dbReference>
<dbReference type="Proteomes" id="UP000656274">
    <property type="component" value="Unassembled WGS sequence"/>
</dbReference>
<dbReference type="InterPro" id="IPR003607">
    <property type="entry name" value="HD/PDEase_dom"/>
</dbReference>
<dbReference type="SUPFAM" id="SSF81301">
    <property type="entry name" value="Nucleotidyltransferase"/>
    <property type="match status" value="1"/>
</dbReference>
<feature type="domain" description="TGS" evidence="2">
    <location>
        <begin position="402"/>
        <end position="463"/>
    </location>
</feature>
<comment type="caution">
    <text evidence="3">The sequence shown here is derived from an EMBL/GenBank/DDBJ whole genome shotgun (WGS) entry which is preliminary data.</text>
</comment>
<dbReference type="SUPFAM" id="SSF55021">
    <property type="entry name" value="ACT-like"/>
    <property type="match status" value="1"/>
</dbReference>
<organism evidence="3 4">
    <name type="scientific">Flavobacterium proteolyticum</name>
    <dbReference type="NCBI Taxonomy" id="2911683"/>
    <lineage>
        <taxon>Bacteria</taxon>
        <taxon>Pseudomonadati</taxon>
        <taxon>Bacteroidota</taxon>
        <taxon>Flavobacteriia</taxon>
        <taxon>Flavobacteriales</taxon>
        <taxon>Flavobacteriaceae</taxon>
        <taxon>Flavobacterium</taxon>
    </lineage>
</organism>
<dbReference type="InterPro" id="IPR004811">
    <property type="entry name" value="RelA/Spo_fam"/>
</dbReference>
<dbReference type="Pfam" id="PF13328">
    <property type="entry name" value="HD_4"/>
    <property type="match status" value="1"/>
</dbReference>
<evidence type="ECO:0000259" key="2">
    <source>
        <dbReference type="PROSITE" id="PS51880"/>
    </source>
</evidence>
<reference evidence="3 4" key="1">
    <citation type="submission" date="2020-10" db="EMBL/GenBank/DDBJ databases">
        <title>The genome sequence of Flavobacterium aquaticum 1Y8A.</title>
        <authorList>
            <person name="Liu Y."/>
        </authorList>
    </citation>
    <scope>NUCLEOTIDE SEQUENCE [LARGE SCALE GENOMIC DNA]</scope>
    <source>
        <strain evidence="3 4">1Y8A</strain>
    </source>
</reference>
<comment type="function">
    <text evidence="1">In eubacteria ppGpp (guanosine 3'-diphosphate 5'-diphosphate) is a mediator of the stringent response that coordinates a variety of cellular activities in response to changes in nutritional abundance.</text>
</comment>
<dbReference type="Pfam" id="PF13291">
    <property type="entry name" value="ACT_4"/>
    <property type="match status" value="1"/>
</dbReference>
<dbReference type="PANTHER" id="PTHR21262">
    <property type="entry name" value="GUANOSINE-3',5'-BIS DIPHOSPHATE 3'-PYROPHOSPHOHYDROLASE"/>
    <property type="match status" value="1"/>
</dbReference>
<dbReference type="PROSITE" id="PS51880">
    <property type="entry name" value="TGS"/>
    <property type="match status" value="1"/>
</dbReference>
<dbReference type="SMART" id="SM00954">
    <property type="entry name" value="RelA_SpoT"/>
    <property type="match status" value="1"/>
</dbReference>
<dbReference type="Pfam" id="PF02824">
    <property type="entry name" value="TGS"/>
    <property type="match status" value="1"/>
</dbReference>
<dbReference type="CDD" id="cd01668">
    <property type="entry name" value="TGS_RSH"/>
    <property type="match status" value="1"/>
</dbReference>
<sequence length="739" mass="84059">MTELELEAENKAIAQEYKELLRISYQTLTDEDKKIIRKAFDVAVDAHKDQRRKSGEAYIFHPIAVAKIVARDIGLGATSIAAALMHDVVEDTDITVQDIEKMFNPKIAQLVEGLTKIAKVKTDQEISVQAENFRKMLLTLNDDVRVILIKIADRLHNMQTMGSMVDYKQAKIASETLYIYAPLAHRLGLYNIKTKLEDLGLKYTEPEVYNDIVSKIKETKEEQDEYIKAISDVLSKSLQEEGIEFTIKGRPKSIYSIRRKMKAQGVTFDEVYDKFALRIIYKSNQHDEKFIAWKIYSVVTDHYRPSPSRLRDWISSPKSTGYEALHITVMGPKGRWVEIQVRSERMDEIAEKGYAAHYKYKNGATEEHGLEIWLNQLKEALENSSANAVDFVEDFKLNLYAKEIYVFTPKGEIKSLPKGATSLDFAFSIHSEIGVKTRGTRVNGKLVPLNHVLNSGDQVEIITSANQKPTSQWLDFVTTSRAKNKIKNVLNENTKKIAEDGKELLTRKLRHLKITLNESTVNELVNFFKLQTSLDLYYRAGIGAIENQQLKDYAAQKSNTLVNFFKKTIKRTPSAQPEQIHKNEISKKYDLLVFGTEQDKLDYKLSTCCNPIPGDEVFGFVTINEGIKVHRKDCPNAISMQSNYAYRIIPAKWIDSSQEEFKAVLKITGMDILGLTNELTKVISSQMNVNIQSIALNTEAGIFYGQVAVVVQNNTILKKLIENIKKVDGIDKVTRVYNN</sequence>
<dbReference type="InterPro" id="IPR043519">
    <property type="entry name" value="NT_sf"/>
</dbReference>
<dbReference type="CDD" id="cd00077">
    <property type="entry name" value="HDc"/>
    <property type="match status" value="1"/>
</dbReference>
<dbReference type="InterPro" id="IPR033655">
    <property type="entry name" value="TGS_RelA/SpoT"/>
</dbReference>
<dbReference type="Gene3D" id="3.30.70.260">
    <property type="match status" value="1"/>
</dbReference>
<proteinExistence type="inferred from homology"/>
<comment type="similarity">
    <text evidence="1">Belongs to the relA/spoT family.</text>
</comment>
<dbReference type="Pfam" id="PF04607">
    <property type="entry name" value="RelA_SpoT"/>
    <property type="match status" value="1"/>
</dbReference>
<evidence type="ECO:0000313" key="3">
    <source>
        <dbReference type="EMBL" id="MBE9576200.1"/>
    </source>
</evidence>
<dbReference type="InterPro" id="IPR012676">
    <property type="entry name" value="TGS-like"/>
</dbReference>
<dbReference type="InterPro" id="IPR004095">
    <property type="entry name" value="TGS"/>
</dbReference>
<keyword evidence="4" id="KW-1185">Reference proteome</keyword>
<dbReference type="Gene3D" id="3.30.460.10">
    <property type="entry name" value="Beta Polymerase, domain 2"/>
    <property type="match status" value="1"/>
</dbReference>
<protein>
    <submittedName>
        <fullName evidence="3">Bifunctional (P)ppGpp synthetase/guanosine-3',5'-bis(Diphosphate) 3'-pyrophosphohydrolase</fullName>
    </submittedName>
</protein>
<name>A0ABR9WQL7_9FLAO</name>
<dbReference type="NCBIfam" id="TIGR00691">
    <property type="entry name" value="spoT_relA"/>
    <property type="match status" value="1"/>
</dbReference>
<dbReference type="PANTHER" id="PTHR21262:SF31">
    <property type="entry name" value="GTP PYROPHOSPHOKINASE"/>
    <property type="match status" value="1"/>
</dbReference>
<dbReference type="InterPro" id="IPR007685">
    <property type="entry name" value="RelA_SpoT"/>
</dbReference>
<dbReference type="Gene3D" id="3.10.20.30">
    <property type="match status" value="1"/>
</dbReference>
<accession>A0ABR9WQL7</accession>
<evidence type="ECO:0000256" key="1">
    <source>
        <dbReference type="RuleBase" id="RU003847"/>
    </source>
</evidence>
<dbReference type="InterPro" id="IPR002912">
    <property type="entry name" value="ACT_dom"/>
</dbReference>
<dbReference type="EMBL" id="JADFTZ010000002">
    <property type="protein sequence ID" value="MBE9576200.1"/>
    <property type="molecule type" value="Genomic_DNA"/>
</dbReference>
<dbReference type="CDD" id="cd05399">
    <property type="entry name" value="NT_Rel-Spo_like"/>
    <property type="match status" value="1"/>
</dbReference>
<dbReference type="SUPFAM" id="SSF109604">
    <property type="entry name" value="HD-domain/PDEase-like"/>
    <property type="match status" value="1"/>
</dbReference>
<dbReference type="SUPFAM" id="SSF81271">
    <property type="entry name" value="TGS-like"/>
    <property type="match status" value="1"/>
</dbReference>
<dbReference type="InterPro" id="IPR045865">
    <property type="entry name" value="ACT-like_dom_sf"/>
</dbReference>
<gene>
    <name evidence="3" type="ORF">IM755_05700</name>
</gene>
<evidence type="ECO:0000313" key="4">
    <source>
        <dbReference type="Proteomes" id="UP000656274"/>
    </source>
</evidence>
<dbReference type="InterPro" id="IPR012675">
    <property type="entry name" value="Beta-grasp_dom_sf"/>
</dbReference>
<dbReference type="RefSeq" id="WP_194094622.1">
    <property type="nucleotide sequence ID" value="NZ_JADFTZ010000002.1"/>
</dbReference>